<dbReference type="Proteomes" id="UP001589627">
    <property type="component" value="Unassembled WGS sequence"/>
</dbReference>
<gene>
    <name evidence="2" type="ORF">ACFFNX_45610</name>
</gene>
<feature type="transmembrane region" description="Helical" evidence="1">
    <location>
        <begin position="106"/>
        <end position="127"/>
    </location>
</feature>
<keyword evidence="1" id="KW-0812">Transmembrane</keyword>
<proteinExistence type="predicted"/>
<keyword evidence="1" id="KW-0472">Membrane</keyword>
<evidence type="ECO:0000313" key="2">
    <source>
        <dbReference type="EMBL" id="MFB9839446.1"/>
    </source>
</evidence>
<evidence type="ECO:0000256" key="1">
    <source>
        <dbReference type="SAM" id="Phobius"/>
    </source>
</evidence>
<sequence>MRAGAFAAVCVVLSQVGHDLMAARPAPPWAGWAALAGVGAVGYCLADRRRPAWWILLAVEVSQVCLHLWFDFCTPSGSGAEPMPMRMGADGMHATGHLALSHDGGVSLGMLGAHALAGCLAALWLYAGERALWRALRTVVEFLVDRTLRLLALLAATGPALGRGPDRVSGGRGDDEVAPKIAVLRHVLVRRGPPRAGGFPSFV</sequence>
<organism evidence="2 3">
    <name type="scientific">Actinoallomurus acaciae</name>
    <dbReference type="NCBI Taxonomy" id="502577"/>
    <lineage>
        <taxon>Bacteria</taxon>
        <taxon>Bacillati</taxon>
        <taxon>Actinomycetota</taxon>
        <taxon>Actinomycetes</taxon>
        <taxon>Streptosporangiales</taxon>
        <taxon>Thermomonosporaceae</taxon>
        <taxon>Actinoallomurus</taxon>
    </lineage>
</organism>
<comment type="caution">
    <text evidence="2">The sequence shown here is derived from an EMBL/GenBank/DDBJ whole genome shotgun (WGS) entry which is preliminary data.</text>
</comment>
<name>A0ABV5YY71_9ACTN</name>
<feature type="transmembrane region" description="Helical" evidence="1">
    <location>
        <begin position="53"/>
        <end position="70"/>
    </location>
</feature>
<evidence type="ECO:0000313" key="3">
    <source>
        <dbReference type="Proteomes" id="UP001589627"/>
    </source>
</evidence>
<feature type="transmembrane region" description="Helical" evidence="1">
    <location>
        <begin position="29"/>
        <end position="46"/>
    </location>
</feature>
<accession>A0ABV5YY71</accession>
<keyword evidence="3" id="KW-1185">Reference proteome</keyword>
<protein>
    <recommendedName>
        <fullName evidence="4">MFS transporter</fullName>
    </recommendedName>
</protein>
<reference evidence="2 3" key="1">
    <citation type="submission" date="2024-09" db="EMBL/GenBank/DDBJ databases">
        <authorList>
            <person name="Sun Q."/>
            <person name="Mori K."/>
        </authorList>
    </citation>
    <scope>NUCLEOTIDE SEQUENCE [LARGE SCALE GENOMIC DNA]</scope>
    <source>
        <strain evidence="2 3">TBRC 0563</strain>
    </source>
</reference>
<evidence type="ECO:0008006" key="4">
    <source>
        <dbReference type="Google" id="ProtNLM"/>
    </source>
</evidence>
<keyword evidence="1" id="KW-1133">Transmembrane helix</keyword>
<dbReference type="EMBL" id="JBHLZP010000717">
    <property type="protein sequence ID" value="MFB9839446.1"/>
    <property type="molecule type" value="Genomic_DNA"/>
</dbReference>